<gene>
    <name evidence="4" type="ORF">D7S86_05445</name>
</gene>
<dbReference type="PANTHER" id="PTHR30328">
    <property type="entry name" value="TRANSCRIPTIONAL REPRESSOR"/>
    <property type="match status" value="1"/>
</dbReference>
<comment type="caution">
    <text evidence="4">The sequence shown here is derived from an EMBL/GenBank/DDBJ whole genome shotgun (WGS) entry which is preliminary data.</text>
</comment>
<dbReference type="Pfam" id="PF17938">
    <property type="entry name" value="TetR_C_29"/>
    <property type="match status" value="1"/>
</dbReference>
<evidence type="ECO:0000256" key="2">
    <source>
        <dbReference type="PROSITE-ProRule" id="PRU00335"/>
    </source>
</evidence>
<dbReference type="InterPro" id="IPR009057">
    <property type="entry name" value="Homeodomain-like_sf"/>
</dbReference>
<protein>
    <submittedName>
        <fullName evidence="4">TetR/AcrR family transcriptional regulator</fullName>
    </submittedName>
</protein>
<dbReference type="EMBL" id="RBZU01000002">
    <property type="protein sequence ID" value="RKP57425.1"/>
    <property type="molecule type" value="Genomic_DNA"/>
</dbReference>
<dbReference type="Proteomes" id="UP000270342">
    <property type="component" value="Unassembled WGS sequence"/>
</dbReference>
<dbReference type="InterPro" id="IPR001647">
    <property type="entry name" value="HTH_TetR"/>
</dbReference>
<dbReference type="Gene3D" id="1.10.357.10">
    <property type="entry name" value="Tetracycline Repressor, domain 2"/>
    <property type="match status" value="1"/>
</dbReference>
<evidence type="ECO:0000256" key="1">
    <source>
        <dbReference type="ARBA" id="ARBA00023125"/>
    </source>
</evidence>
<organism evidence="4 5">
    <name type="scientific">Pararobbsia silviterrae</name>
    <dbReference type="NCBI Taxonomy" id="1792498"/>
    <lineage>
        <taxon>Bacteria</taxon>
        <taxon>Pseudomonadati</taxon>
        <taxon>Pseudomonadota</taxon>
        <taxon>Betaproteobacteria</taxon>
        <taxon>Burkholderiales</taxon>
        <taxon>Burkholderiaceae</taxon>
        <taxon>Pararobbsia</taxon>
    </lineage>
</organism>
<dbReference type="InterPro" id="IPR036271">
    <property type="entry name" value="Tet_transcr_reg_TetR-rel_C_sf"/>
</dbReference>
<evidence type="ECO:0000259" key="3">
    <source>
        <dbReference type="PROSITE" id="PS50977"/>
    </source>
</evidence>
<feature type="DNA-binding region" description="H-T-H motif" evidence="2">
    <location>
        <begin position="34"/>
        <end position="53"/>
    </location>
</feature>
<dbReference type="SUPFAM" id="SSF48498">
    <property type="entry name" value="Tetracyclin repressor-like, C-terminal domain"/>
    <property type="match status" value="1"/>
</dbReference>
<dbReference type="PANTHER" id="PTHR30328:SF54">
    <property type="entry name" value="HTH-TYPE TRANSCRIPTIONAL REPRESSOR SCO4008"/>
    <property type="match status" value="1"/>
</dbReference>
<dbReference type="AlphaFoldDB" id="A0A494Y9R5"/>
<dbReference type="GO" id="GO:0003677">
    <property type="term" value="F:DNA binding"/>
    <property type="evidence" value="ECO:0007669"/>
    <property type="project" value="UniProtKB-UniRule"/>
</dbReference>
<dbReference type="InterPro" id="IPR041474">
    <property type="entry name" value="NicS_C"/>
</dbReference>
<evidence type="ECO:0000313" key="4">
    <source>
        <dbReference type="EMBL" id="RKP57425.1"/>
    </source>
</evidence>
<evidence type="ECO:0000313" key="5">
    <source>
        <dbReference type="Proteomes" id="UP000270342"/>
    </source>
</evidence>
<dbReference type="SUPFAM" id="SSF46689">
    <property type="entry name" value="Homeodomain-like"/>
    <property type="match status" value="1"/>
</dbReference>
<proteinExistence type="predicted"/>
<dbReference type="OrthoDB" id="2356263at2"/>
<dbReference type="InterPro" id="IPR050109">
    <property type="entry name" value="HTH-type_TetR-like_transc_reg"/>
</dbReference>
<dbReference type="RefSeq" id="WP_121084379.1">
    <property type="nucleotide sequence ID" value="NZ_RBZU01000002.1"/>
</dbReference>
<feature type="domain" description="HTH tetR-type" evidence="3">
    <location>
        <begin position="11"/>
        <end position="71"/>
    </location>
</feature>
<dbReference type="PROSITE" id="PS50977">
    <property type="entry name" value="HTH_TETR_2"/>
    <property type="match status" value="1"/>
</dbReference>
<dbReference type="Pfam" id="PF00440">
    <property type="entry name" value="TetR_N"/>
    <property type="match status" value="1"/>
</dbReference>
<keyword evidence="5" id="KW-1185">Reference proteome</keyword>
<sequence length="215" mass="24284">MNEPKIKRDPEGTRRRILTAAAEEFANGGLSGARVDQIARRALTNERMLYYYFGSKEQLFTAVLEQAFAGLADAERELDLAGLEPVEAITQLAHFIWNYYFEHQELLRLLNNENLHEARYIKGSSRINEMMSPITSMTATILQRGADAGVFRKDVDAVRFYVTLSALGYYVLSNRYTLAAILGRDFTEAQERAEVVKMSTDMVLSYLRHGASANA</sequence>
<keyword evidence="1 2" id="KW-0238">DNA-binding</keyword>
<accession>A0A494Y9R5</accession>
<name>A0A494Y9R5_9BURK</name>
<dbReference type="PRINTS" id="PR00455">
    <property type="entry name" value="HTHTETR"/>
</dbReference>
<reference evidence="4 5" key="1">
    <citation type="submission" date="2018-10" db="EMBL/GenBank/DDBJ databases">
        <title>Robbsia sp. DHC34, isolated from soil.</title>
        <authorList>
            <person name="Gao Z.-H."/>
            <person name="Qiu L.-H."/>
        </authorList>
    </citation>
    <scope>NUCLEOTIDE SEQUENCE [LARGE SCALE GENOMIC DNA]</scope>
    <source>
        <strain evidence="4 5">DHC34</strain>
    </source>
</reference>